<dbReference type="AlphaFoldDB" id="A0A9X3S2G2"/>
<dbReference type="InterPro" id="IPR016709">
    <property type="entry name" value="HadA-like"/>
</dbReference>
<sequence length="136" mass="14709">MAASTTDTYVVGREKIREYASSIGETAAICHDVEAARAAGYADVVAPPMFAAVYSWRAMGPAVLDPEVGIDFSRLVHGAQDFTWHAPVVAGDEITTEAAFGDVAKRADIMVYTFTSRSVNQRGELVCEGTWTNFVR</sequence>
<comment type="caution">
    <text evidence="2">The sequence shown here is derived from an EMBL/GenBank/DDBJ whole genome shotgun (WGS) entry which is preliminary data.</text>
</comment>
<gene>
    <name evidence="2" type="ORF">OM076_24715</name>
</gene>
<dbReference type="SUPFAM" id="SSF54637">
    <property type="entry name" value="Thioesterase/thiol ester dehydrase-isomerase"/>
    <property type="match status" value="1"/>
</dbReference>
<name>A0A9X3S2G2_9ACTN</name>
<reference evidence="2" key="1">
    <citation type="submission" date="2022-10" db="EMBL/GenBank/DDBJ databases">
        <title>The WGS of Solirubrobacter ginsenosidimutans DSM 21036.</title>
        <authorList>
            <person name="Jiang Z."/>
        </authorList>
    </citation>
    <scope>NUCLEOTIDE SEQUENCE</scope>
    <source>
        <strain evidence="2">DSM 21036</strain>
    </source>
</reference>
<evidence type="ECO:0000313" key="2">
    <source>
        <dbReference type="EMBL" id="MDA0163499.1"/>
    </source>
</evidence>
<dbReference type="CDD" id="cd03441">
    <property type="entry name" value="R_hydratase_like"/>
    <property type="match status" value="1"/>
</dbReference>
<keyword evidence="3" id="KW-1185">Reference proteome</keyword>
<feature type="domain" description="FAS1-like dehydratase" evidence="1">
    <location>
        <begin position="5"/>
        <end position="128"/>
    </location>
</feature>
<accession>A0A9X3S2G2</accession>
<dbReference type="EMBL" id="JAPDOD010000025">
    <property type="protein sequence ID" value="MDA0163499.1"/>
    <property type="molecule type" value="Genomic_DNA"/>
</dbReference>
<proteinExistence type="predicted"/>
<dbReference type="Gene3D" id="3.10.129.10">
    <property type="entry name" value="Hotdog Thioesterase"/>
    <property type="match status" value="1"/>
</dbReference>
<dbReference type="RefSeq" id="WP_270042744.1">
    <property type="nucleotide sequence ID" value="NZ_JAPDOD010000025.1"/>
</dbReference>
<organism evidence="2 3">
    <name type="scientific">Solirubrobacter ginsenosidimutans</name>
    <dbReference type="NCBI Taxonomy" id="490573"/>
    <lineage>
        <taxon>Bacteria</taxon>
        <taxon>Bacillati</taxon>
        <taxon>Actinomycetota</taxon>
        <taxon>Thermoleophilia</taxon>
        <taxon>Solirubrobacterales</taxon>
        <taxon>Solirubrobacteraceae</taxon>
        <taxon>Solirubrobacter</taxon>
    </lineage>
</organism>
<dbReference type="InterPro" id="IPR029069">
    <property type="entry name" value="HotDog_dom_sf"/>
</dbReference>
<dbReference type="Pfam" id="PF13452">
    <property type="entry name" value="FAS1_DH_region"/>
    <property type="match status" value="1"/>
</dbReference>
<dbReference type="PIRSF" id="PIRSF018072">
    <property type="entry name" value="UCP018072"/>
    <property type="match status" value="1"/>
</dbReference>
<dbReference type="Proteomes" id="UP001149140">
    <property type="component" value="Unassembled WGS sequence"/>
</dbReference>
<dbReference type="InterPro" id="IPR039569">
    <property type="entry name" value="FAS1-like_DH_region"/>
</dbReference>
<protein>
    <submittedName>
        <fullName evidence="2">MaoC family dehydratase N-terminal domain-containing protein</fullName>
    </submittedName>
</protein>
<evidence type="ECO:0000259" key="1">
    <source>
        <dbReference type="Pfam" id="PF13452"/>
    </source>
</evidence>
<evidence type="ECO:0000313" key="3">
    <source>
        <dbReference type="Proteomes" id="UP001149140"/>
    </source>
</evidence>